<evidence type="ECO:0000256" key="5">
    <source>
        <dbReference type="ARBA" id="ARBA00022801"/>
    </source>
</evidence>
<dbReference type="AlphaFoldDB" id="A0A1G9SRV2"/>
<evidence type="ECO:0000256" key="8">
    <source>
        <dbReference type="RuleBase" id="RU003476"/>
    </source>
</evidence>
<dbReference type="PROSITE" id="PS00893">
    <property type="entry name" value="NUDIX_BOX"/>
    <property type="match status" value="1"/>
</dbReference>
<evidence type="ECO:0000256" key="3">
    <source>
        <dbReference type="ARBA" id="ARBA00007275"/>
    </source>
</evidence>
<protein>
    <recommendedName>
        <fullName evidence="4">GDP-mannose pyrophosphatase</fullName>
    </recommendedName>
    <alternativeName>
        <fullName evidence="6">GDP-mannose hydrolase</fullName>
    </alternativeName>
    <alternativeName>
        <fullName evidence="7">GDPMK</fullName>
    </alternativeName>
</protein>
<reference evidence="11" key="1">
    <citation type="submission" date="2016-10" db="EMBL/GenBank/DDBJ databases">
        <authorList>
            <person name="Varghese N."/>
            <person name="Submissions S."/>
        </authorList>
    </citation>
    <scope>NUCLEOTIDE SEQUENCE [LARGE SCALE GENOMIC DNA]</scope>
    <source>
        <strain evidence="11">DSM 24536</strain>
    </source>
</reference>
<dbReference type="InterPro" id="IPR015797">
    <property type="entry name" value="NUDIX_hydrolase-like_dom_sf"/>
</dbReference>
<dbReference type="RefSeq" id="WP_090704194.1">
    <property type="nucleotide sequence ID" value="NZ_FNHH01000011.1"/>
</dbReference>
<comment type="catalytic activity">
    <reaction evidence="1">
        <text>GDP-alpha-D-mannose + H2O = alpha-D-mannose 1-phosphate + GMP + 2 H(+)</text>
        <dbReference type="Rhea" id="RHEA:27978"/>
        <dbReference type="ChEBI" id="CHEBI:15377"/>
        <dbReference type="ChEBI" id="CHEBI:15378"/>
        <dbReference type="ChEBI" id="CHEBI:57527"/>
        <dbReference type="ChEBI" id="CHEBI:58115"/>
        <dbReference type="ChEBI" id="CHEBI:58409"/>
    </reaction>
</comment>
<evidence type="ECO:0000256" key="1">
    <source>
        <dbReference type="ARBA" id="ARBA00000847"/>
    </source>
</evidence>
<evidence type="ECO:0000256" key="6">
    <source>
        <dbReference type="ARBA" id="ARBA00032162"/>
    </source>
</evidence>
<evidence type="ECO:0000256" key="2">
    <source>
        <dbReference type="ARBA" id="ARBA00001946"/>
    </source>
</evidence>
<evidence type="ECO:0000313" key="10">
    <source>
        <dbReference type="EMBL" id="SDM38176.1"/>
    </source>
</evidence>
<proteinExistence type="inferred from homology"/>
<sequence>MSHLDWEKLSSKYIVRENWATLRVDSCKMPDGTLIPDYYVLEYPDWVNAIALTEDNEIILVRQYRHAAGEVILELPGGCIEKGESPEEAIRRELQEETGYQFTEIEFLSSLYANPATANNKTHCYIAHGGRLVGKQQLDKGEEIDIELVSPEKLKELVLSNAFGQALHTSGIFYALIKLGLLK</sequence>
<comment type="cofactor">
    <cofactor evidence="2">
        <name>Mg(2+)</name>
        <dbReference type="ChEBI" id="CHEBI:18420"/>
    </cofactor>
</comment>
<dbReference type="InterPro" id="IPR020084">
    <property type="entry name" value="NUDIX_hydrolase_CS"/>
</dbReference>
<evidence type="ECO:0000256" key="4">
    <source>
        <dbReference type="ARBA" id="ARBA00016377"/>
    </source>
</evidence>
<dbReference type="CDD" id="cd03424">
    <property type="entry name" value="NUDIX_ADPRase_Nudt5_UGPPase_Nudt14"/>
    <property type="match status" value="1"/>
</dbReference>
<dbReference type="GO" id="GO:0016462">
    <property type="term" value="F:pyrophosphatase activity"/>
    <property type="evidence" value="ECO:0007669"/>
    <property type="project" value="UniProtKB-ARBA"/>
</dbReference>
<dbReference type="Proteomes" id="UP000199226">
    <property type="component" value="Unassembled WGS sequence"/>
</dbReference>
<evidence type="ECO:0000256" key="7">
    <source>
        <dbReference type="ARBA" id="ARBA00032272"/>
    </source>
</evidence>
<dbReference type="PANTHER" id="PTHR11839:SF18">
    <property type="entry name" value="NUDIX HYDROLASE DOMAIN-CONTAINING PROTEIN"/>
    <property type="match status" value="1"/>
</dbReference>
<dbReference type="GO" id="GO:0019693">
    <property type="term" value="P:ribose phosphate metabolic process"/>
    <property type="evidence" value="ECO:0007669"/>
    <property type="project" value="TreeGrafter"/>
</dbReference>
<dbReference type="PANTHER" id="PTHR11839">
    <property type="entry name" value="UDP/ADP-SUGAR PYROPHOSPHATASE"/>
    <property type="match status" value="1"/>
</dbReference>
<keyword evidence="11" id="KW-1185">Reference proteome</keyword>
<comment type="similarity">
    <text evidence="3">Belongs to the Nudix hydrolase family. NudK subfamily.</text>
</comment>
<keyword evidence="5 8" id="KW-0378">Hydrolase</keyword>
<dbReference type="InterPro" id="IPR020476">
    <property type="entry name" value="Nudix_hydrolase"/>
</dbReference>
<dbReference type="Pfam" id="PF00293">
    <property type="entry name" value="NUDIX"/>
    <property type="match status" value="1"/>
</dbReference>
<dbReference type="InterPro" id="IPR000086">
    <property type="entry name" value="NUDIX_hydrolase_dom"/>
</dbReference>
<gene>
    <name evidence="10" type="ORF">SAMN05421813_1117</name>
</gene>
<dbReference type="SUPFAM" id="SSF55811">
    <property type="entry name" value="Nudix"/>
    <property type="match status" value="1"/>
</dbReference>
<organism evidence="10 11">
    <name type="scientific">Daejeonella rubra</name>
    <dbReference type="NCBI Taxonomy" id="990371"/>
    <lineage>
        <taxon>Bacteria</taxon>
        <taxon>Pseudomonadati</taxon>
        <taxon>Bacteroidota</taxon>
        <taxon>Sphingobacteriia</taxon>
        <taxon>Sphingobacteriales</taxon>
        <taxon>Sphingobacteriaceae</taxon>
        <taxon>Daejeonella</taxon>
    </lineage>
</organism>
<feature type="domain" description="Nudix hydrolase" evidence="9">
    <location>
        <begin position="42"/>
        <end position="179"/>
    </location>
</feature>
<evidence type="ECO:0000313" key="11">
    <source>
        <dbReference type="Proteomes" id="UP000199226"/>
    </source>
</evidence>
<accession>A0A1G9SRV2</accession>
<dbReference type="PRINTS" id="PR00502">
    <property type="entry name" value="NUDIXFAMILY"/>
</dbReference>
<name>A0A1G9SRV2_9SPHI</name>
<dbReference type="OrthoDB" id="9806150at2"/>
<dbReference type="STRING" id="990371.SAMN05421813_1117"/>
<dbReference type="GO" id="GO:0006753">
    <property type="term" value="P:nucleoside phosphate metabolic process"/>
    <property type="evidence" value="ECO:0007669"/>
    <property type="project" value="TreeGrafter"/>
</dbReference>
<dbReference type="EMBL" id="FNHH01000011">
    <property type="protein sequence ID" value="SDM38176.1"/>
    <property type="molecule type" value="Genomic_DNA"/>
</dbReference>
<dbReference type="Gene3D" id="3.90.79.10">
    <property type="entry name" value="Nucleoside Triphosphate Pyrophosphohydrolase"/>
    <property type="match status" value="1"/>
</dbReference>
<dbReference type="PROSITE" id="PS51462">
    <property type="entry name" value="NUDIX"/>
    <property type="match status" value="1"/>
</dbReference>
<evidence type="ECO:0000259" key="9">
    <source>
        <dbReference type="PROSITE" id="PS51462"/>
    </source>
</evidence>